<dbReference type="CDD" id="cd06260">
    <property type="entry name" value="DUF820-like"/>
    <property type="match status" value="1"/>
</dbReference>
<dbReference type="Pfam" id="PF05685">
    <property type="entry name" value="Uma2"/>
    <property type="match status" value="1"/>
</dbReference>
<dbReference type="PANTHER" id="PTHR35400:SF1">
    <property type="entry name" value="SLR1083 PROTEIN"/>
    <property type="match status" value="1"/>
</dbReference>
<dbReference type="SUPFAM" id="SSF52980">
    <property type="entry name" value="Restriction endonuclease-like"/>
    <property type="match status" value="1"/>
</dbReference>
<protein>
    <submittedName>
        <fullName evidence="2">Putative restriction endonuclease</fullName>
    </submittedName>
</protein>
<evidence type="ECO:0000313" key="2">
    <source>
        <dbReference type="EMBL" id="SNY87026.1"/>
    </source>
</evidence>
<keyword evidence="2" id="KW-0255">Endonuclease</keyword>
<proteinExistence type="predicted"/>
<organism evidence="2 3">
    <name type="scientific">Nocardia amikacinitolerans</name>
    <dbReference type="NCBI Taxonomy" id="756689"/>
    <lineage>
        <taxon>Bacteria</taxon>
        <taxon>Bacillati</taxon>
        <taxon>Actinomycetota</taxon>
        <taxon>Actinomycetes</taxon>
        <taxon>Mycobacteriales</taxon>
        <taxon>Nocardiaceae</taxon>
        <taxon>Nocardia</taxon>
    </lineage>
</organism>
<name>A0A285LTN1_9NOCA</name>
<sequence>MSELFDWSSPKTYILPVDMDDYLAMPEEMSRDVEIKDGMIVHRESASPNHNAIARNIERALLEGQAKRGSAEPCLRVNRDIDMLVSEVPLHYKRPDVIVYRCIEQPRPKWKMKPTVADTVLVVEVVSPTTITADLIDKRAEYARFGIENYWIARMANNDGPALSIEMLTLNSAGEYVSAGHRSRGSSAAAIETFVPFETYATWQDLDDGID</sequence>
<accession>A0A285LTN1</accession>
<dbReference type="RefSeq" id="WP_097246152.1">
    <property type="nucleotide sequence ID" value="NZ_JAMTCW010000002.1"/>
</dbReference>
<evidence type="ECO:0000259" key="1">
    <source>
        <dbReference type="Pfam" id="PF05685"/>
    </source>
</evidence>
<dbReference type="InterPro" id="IPR012296">
    <property type="entry name" value="Nuclease_put_TT1808"/>
</dbReference>
<evidence type="ECO:0000313" key="3">
    <source>
        <dbReference type="Proteomes" id="UP000219565"/>
    </source>
</evidence>
<keyword evidence="2" id="KW-0378">Hydrolase</keyword>
<dbReference type="InterPro" id="IPR011335">
    <property type="entry name" value="Restrct_endonuc-II-like"/>
</dbReference>
<dbReference type="GO" id="GO:0004519">
    <property type="term" value="F:endonuclease activity"/>
    <property type="evidence" value="ECO:0007669"/>
    <property type="project" value="UniProtKB-KW"/>
</dbReference>
<dbReference type="InterPro" id="IPR008538">
    <property type="entry name" value="Uma2"/>
</dbReference>
<gene>
    <name evidence="2" type="ORF">SAMN04244553_3957</name>
</gene>
<dbReference type="Gene3D" id="3.90.1570.10">
    <property type="entry name" value="tt1808, chain A"/>
    <property type="match status" value="1"/>
</dbReference>
<dbReference type="EMBL" id="OBEG01000004">
    <property type="protein sequence ID" value="SNY87026.1"/>
    <property type="molecule type" value="Genomic_DNA"/>
</dbReference>
<feature type="domain" description="Putative restriction endonuclease" evidence="1">
    <location>
        <begin position="20"/>
        <end position="181"/>
    </location>
</feature>
<dbReference type="Proteomes" id="UP000219565">
    <property type="component" value="Unassembled WGS sequence"/>
</dbReference>
<dbReference type="PANTHER" id="PTHR35400">
    <property type="entry name" value="SLR1083 PROTEIN"/>
    <property type="match status" value="1"/>
</dbReference>
<keyword evidence="3" id="KW-1185">Reference proteome</keyword>
<reference evidence="2 3" key="1">
    <citation type="submission" date="2017-09" db="EMBL/GenBank/DDBJ databases">
        <authorList>
            <person name="Ehlers B."/>
            <person name="Leendertz F.H."/>
        </authorList>
    </citation>
    <scope>NUCLEOTIDE SEQUENCE [LARGE SCALE GENOMIC DNA]</scope>
    <source>
        <strain evidence="2 3">DSM 45537</strain>
    </source>
</reference>
<dbReference type="AlphaFoldDB" id="A0A285LTN1"/>
<keyword evidence="2" id="KW-0540">Nuclease</keyword>
<dbReference type="OrthoDB" id="9799703at2"/>